<organism evidence="1 2">
    <name type="scientific">Candidatus Daviesbacteria bacterium RIFCSPHIGHO2_02_FULL_43_12</name>
    <dbReference type="NCBI Taxonomy" id="1797776"/>
    <lineage>
        <taxon>Bacteria</taxon>
        <taxon>Candidatus Daviesiibacteriota</taxon>
    </lineage>
</organism>
<evidence type="ECO:0000313" key="1">
    <source>
        <dbReference type="EMBL" id="OGE41082.1"/>
    </source>
</evidence>
<dbReference type="EMBL" id="MFDD01000002">
    <property type="protein sequence ID" value="OGE41082.1"/>
    <property type="molecule type" value="Genomic_DNA"/>
</dbReference>
<evidence type="ECO:0000313" key="2">
    <source>
        <dbReference type="Proteomes" id="UP000177328"/>
    </source>
</evidence>
<dbReference type="AlphaFoldDB" id="A0A1F5KJK8"/>
<proteinExistence type="predicted"/>
<sequence length="84" mass="9761">MLYTQFSSASKKHIEWLSQRIYLHFRVKGKVNFGGRIYQLRYAKSASVTLLNGIYYSDVLICLTRKRFKIQQALAIIQKSAGML</sequence>
<protein>
    <recommendedName>
        <fullName evidence="3">Homing endonuclease LAGLIDADG domain-containing protein</fullName>
    </recommendedName>
</protein>
<name>A0A1F5KJK8_9BACT</name>
<accession>A0A1F5KJK8</accession>
<gene>
    <name evidence="1" type="ORF">A3D25_00880</name>
</gene>
<evidence type="ECO:0008006" key="3">
    <source>
        <dbReference type="Google" id="ProtNLM"/>
    </source>
</evidence>
<comment type="caution">
    <text evidence="1">The sequence shown here is derived from an EMBL/GenBank/DDBJ whole genome shotgun (WGS) entry which is preliminary data.</text>
</comment>
<dbReference type="Proteomes" id="UP000177328">
    <property type="component" value="Unassembled WGS sequence"/>
</dbReference>
<reference evidence="1 2" key="1">
    <citation type="journal article" date="2016" name="Nat. Commun.">
        <title>Thousands of microbial genomes shed light on interconnected biogeochemical processes in an aquifer system.</title>
        <authorList>
            <person name="Anantharaman K."/>
            <person name="Brown C.T."/>
            <person name="Hug L.A."/>
            <person name="Sharon I."/>
            <person name="Castelle C.J."/>
            <person name="Probst A.J."/>
            <person name="Thomas B.C."/>
            <person name="Singh A."/>
            <person name="Wilkins M.J."/>
            <person name="Karaoz U."/>
            <person name="Brodie E.L."/>
            <person name="Williams K.H."/>
            <person name="Hubbard S.S."/>
            <person name="Banfield J.F."/>
        </authorList>
    </citation>
    <scope>NUCLEOTIDE SEQUENCE [LARGE SCALE GENOMIC DNA]</scope>
</reference>